<accession>A0AAU9RTZ3</accession>
<dbReference type="Proteomes" id="UP000836841">
    <property type="component" value="Chromosome 2"/>
</dbReference>
<keyword evidence="2" id="KW-1185">Reference proteome</keyword>
<reference evidence="1 2" key="1">
    <citation type="submission" date="2022-03" db="EMBL/GenBank/DDBJ databases">
        <authorList>
            <person name="Nunn A."/>
            <person name="Chopra R."/>
            <person name="Nunn A."/>
            <person name="Contreras Garrido A."/>
        </authorList>
    </citation>
    <scope>NUCLEOTIDE SEQUENCE [LARGE SCALE GENOMIC DNA]</scope>
</reference>
<sequence length="127" mass="13981">MSRKGLGISFETQKRLDGCIDLFGINNPSLNKLSSLGLLAKIDYRWEIAHSSGSLISHVSFVESLRPSLLCLHVLVHSLVAASFIFFPSLNQPRLNYNGQLSAAKLIIEDGFNAISNGIPIFHLLDM</sequence>
<proteinExistence type="predicted"/>
<name>A0AAU9RTZ3_THLAR</name>
<dbReference type="AlphaFoldDB" id="A0AAU9RTZ3"/>
<dbReference type="EMBL" id="OU466858">
    <property type="protein sequence ID" value="CAH2046811.1"/>
    <property type="molecule type" value="Genomic_DNA"/>
</dbReference>
<evidence type="ECO:0000313" key="2">
    <source>
        <dbReference type="Proteomes" id="UP000836841"/>
    </source>
</evidence>
<gene>
    <name evidence="1" type="ORF">TAV2_LOCUS6537</name>
</gene>
<organism evidence="1 2">
    <name type="scientific">Thlaspi arvense</name>
    <name type="common">Field penny-cress</name>
    <dbReference type="NCBI Taxonomy" id="13288"/>
    <lineage>
        <taxon>Eukaryota</taxon>
        <taxon>Viridiplantae</taxon>
        <taxon>Streptophyta</taxon>
        <taxon>Embryophyta</taxon>
        <taxon>Tracheophyta</taxon>
        <taxon>Spermatophyta</taxon>
        <taxon>Magnoliopsida</taxon>
        <taxon>eudicotyledons</taxon>
        <taxon>Gunneridae</taxon>
        <taxon>Pentapetalae</taxon>
        <taxon>rosids</taxon>
        <taxon>malvids</taxon>
        <taxon>Brassicales</taxon>
        <taxon>Brassicaceae</taxon>
        <taxon>Thlaspideae</taxon>
        <taxon>Thlaspi</taxon>
    </lineage>
</organism>
<evidence type="ECO:0000313" key="1">
    <source>
        <dbReference type="EMBL" id="CAH2046811.1"/>
    </source>
</evidence>
<protein>
    <submittedName>
        <fullName evidence="1">Uncharacterized protein</fullName>
    </submittedName>
</protein>